<comment type="similarity">
    <text evidence="2 11">Belongs to the mitochondrial carrier (TC 2.A.29) family.</text>
</comment>
<dbReference type="GO" id="GO:0005743">
    <property type="term" value="C:mitochondrial inner membrane"/>
    <property type="evidence" value="ECO:0007669"/>
    <property type="project" value="UniProtKB-SubCell"/>
</dbReference>
<feature type="repeat" description="Solcar" evidence="10">
    <location>
        <begin position="64"/>
        <end position="149"/>
    </location>
</feature>
<dbReference type="SUPFAM" id="SSF103506">
    <property type="entry name" value="Mitochondrial carrier"/>
    <property type="match status" value="1"/>
</dbReference>
<feature type="repeat" description="Solcar" evidence="10">
    <location>
        <begin position="163"/>
        <end position="247"/>
    </location>
</feature>
<dbReference type="KEGG" id="pfp:PFL1_06187"/>
<evidence type="ECO:0000313" key="14">
    <source>
        <dbReference type="Proteomes" id="UP000053664"/>
    </source>
</evidence>
<evidence type="ECO:0000256" key="7">
    <source>
        <dbReference type="ARBA" id="ARBA00022989"/>
    </source>
</evidence>
<keyword evidence="3 11" id="KW-0813">Transport</keyword>
<feature type="compositionally biased region" description="Low complexity" evidence="12">
    <location>
        <begin position="1"/>
        <end position="14"/>
    </location>
</feature>
<organism evidence="13 14">
    <name type="scientific">Pseudozyma flocculosa PF-1</name>
    <dbReference type="NCBI Taxonomy" id="1277687"/>
    <lineage>
        <taxon>Eukaryota</taxon>
        <taxon>Fungi</taxon>
        <taxon>Dikarya</taxon>
        <taxon>Basidiomycota</taxon>
        <taxon>Ustilaginomycotina</taxon>
        <taxon>Ustilaginomycetes</taxon>
        <taxon>Ustilaginales</taxon>
        <taxon>Ustilaginaceae</taxon>
        <taxon>Pseudozyma</taxon>
    </lineage>
</organism>
<evidence type="ECO:0000313" key="13">
    <source>
        <dbReference type="EMBL" id="EPQ26252.1"/>
    </source>
</evidence>
<evidence type="ECO:0008006" key="15">
    <source>
        <dbReference type="Google" id="ProtNLM"/>
    </source>
</evidence>
<feature type="region of interest" description="Disordered" evidence="12">
    <location>
        <begin position="1"/>
        <end position="51"/>
    </location>
</feature>
<evidence type="ECO:0000256" key="6">
    <source>
        <dbReference type="ARBA" id="ARBA00022792"/>
    </source>
</evidence>
<accession>A0A061H155</accession>
<protein>
    <recommendedName>
        <fullName evidence="15">Mitochondrial carrier protein</fullName>
    </recommendedName>
</protein>
<dbReference type="InterPro" id="IPR044677">
    <property type="entry name" value="SLC25A3/Pic2/Mir1-like"/>
</dbReference>
<keyword evidence="6" id="KW-0999">Mitochondrion inner membrane</keyword>
<sequence>MATSTTAGTPASPSYLKTPSEEEVRTRLQPRSGSSDASQRQSSSSGGGGSGDVARLSFPNYTLFDYVQFFSAGGACATITHGGLTPIDVVKTRLQLEPKGSKYTMVSMARNIVATEGPSGLLTGFGPTAVGYLIQGGAKFAGYEFFKKTFSEMAGSPEEAAKYRQLIFLGGASAAELIASTLLTPLEAARIRLVSQRGYATGLVSAVTRMAKEEGLRGFYAGYAPILCKQIPYAIGQFVTNEWAHGMVDKSVSKEKQASYGKVGEVGINLGCGMVAGVAAAVLSHPADTLLSKINRGGGGSGSAMSKLIVLAKETGPVGIWAGLGTRILMTAVLVSGQFVIYGQLAPAPKKVDD</sequence>
<dbReference type="GO" id="GO:1990547">
    <property type="term" value="P:mitochondrial phosphate ion transmembrane transport"/>
    <property type="evidence" value="ECO:0007669"/>
    <property type="project" value="InterPro"/>
</dbReference>
<evidence type="ECO:0000256" key="10">
    <source>
        <dbReference type="PROSITE-ProRule" id="PRU00282"/>
    </source>
</evidence>
<evidence type="ECO:0000256" key="3">
    <source>
        <dbReference type="ARBA" id="ARBA00022448"/>
    </source>
</evidence>
<dbReference type="PANTHER" id="PTHR45671:SF15">
    <property type="entry name" value="MIR1-PHOSPHATE TRANSPORTER OF THE MITOCHONDRIAL CARRIER (MCF) FAMILY"/>
    <property type="match status" value="1"/>
</dbReference>
<evidence type="ECO:0000256" key="4">
    <source>
        <dbReference type="ARBA" id="ARBA00022692"/>
    </source>
</evidence>
<evidence type="ECO:0000256" key="5">
    <source>
        <dbReference type="ARBA" id="ARBA00022737"/>
    </source>
</evidence>
<evidence type="ECO:0000256" key="11">
    <source>
        <dbReference type="RuleBase" id="RU000488"/>
    </source>
</evidence>
<gene>
    <name evidence="13" type="ORF">PFL1_06187</name>
</gene>
<dbReference type="PRINTS" id="PR00926">
    <property type="entry name" value="MITOCARRIER"/>
</dbReference>
<evidence type="ECO:0000256" key="9">
    <source>
        <dbReference type="ARBA" id="ARBA00023136"/>
    </source>
</evidence>
<dbReference type="PROSITE" id="PS50920">
    <property type="entry name" value="SOLCAR"/>
    <property type="match status" value="3"/>
</dbReference>
<evidence type="ECO:0000256" key="1">
    <source>
        <dbReference type="ARBA" id="ARBA00004448"/>
    </source>
</evidence>
<dbReference type="GO" id="GO:0005315">
    <property type="term" value="F:phosphate transmembrane transporter activity"/>
    <property type="evidence" value="ECO:0007669"/>
    <property type="project" value="InterPro"/>
</dbReference>
<comment type="subcellular location">
    <subcellularLocation>
        <location evidence="1">Mitochondrion inner membrane</location>
        <topology evidence="1">Multi-pass membrane protein</topology>
    </subcellularLocation>
</comment>
<dbReference type="InterPro" id="IPR018108">
    <property type="entry name" value="MCP_transmembrane"/>
</dbReference>
<dbReference type="AlphaFoldDB" id="A0A061H155"/>
<evidence type="ECO:0000256" key="12">
    <source>
        <dbReference type="SAM" id="MobiDB-lite"/>
    </source>
</evidence>
<reference evidence="13 14" key="1">
    <citation type="journal article" date="2013" name="Plant Cell">
        <title>The transition from a phytopathogenic smut ancestor to an anamorphic biocontrol agent deciphered by comparative whole-genome analysis.</title>
        <authorList>
            <person name="Lefebvre F."/>
            <person name="Joly D.L."/>
            <person name="Labbe C."/>
            <person name="Teichmann B."/>
            <person name="Linning R."/>
            <person name="Belzile F."/>
            <person name="Bakkeren G."/>
            <person name="Belanger R.R."/>
        </authorList>
    </citation>
    <scope>NUCLEOTIDE SEQUENCE [LARGE SCALE GENOMIC DNA]</scope>
    <source>
        <strain evidence="13 14">PF-1</strain>
    </source>
</reference>
<evidence type="ECO:0000256" key="2">
    <source>
        <dbReference type="ARBA" id="ARBA00006375"/>
    </source>
</evidence>
<dbReference type="Pfam" id="PF00153">
    <property type="entry name" value="Mito_carr"/>
    <property type="match status" value="3"/>
</dbReference>
<evidence type="ECO:0000256" key="8">
    <source>
        <dbReference type="ARBA" id="ARBA00023128"/>
    </source>
</evidence>
<dbReference type="HOGENOM" id="CLU_039456_1_0_1"/>
<dbReference type="RefSeq" id="XP_007881917.1">
    <property type="nucleotide sequence ID" value="XM_007883726.1"/>
</dbReference>
<dbReference type="PANTHER" id="PTHR45671">
    <property type="entry name" value="SOLUTE CARRIER FAMILY 25 (MITOCHONDRIAL CARRIER PHOSPHATE CARRIER), MEMBER 3, LIKE-RELATED-RELATED"/>
    <property type="match status" value="1"/>
</dbReference>
<dbReference type="Proteomes" id="UP000053664">
    <property type="component" value="Unassembled WGS sequence"/>
</dbReference>
<keyword evidence="8" id="KW-0496">Mitochondrion</keyword>
<feature type="compositionally biased region" description="Low complexity" evidence="12">
    <location>
        <begin position="31"/>
        <end position="44"/>
    </location>
</feature>
<dbReference type="OrthoDB" id="427452at2759"/>
<feature type="repeat" description="Solcar" evidence="10">
    <location>
        <begin position="264"/>
        <end position="348"/>
    </location>
</feature>
<dbReference type="InterPro" id="IPR023395">
    <property type="entry name" value="MCP_dom_sf"/>
</dbReference>
<dbReference type="InterPro" id="IPR002067">
    <property type="entry name" value="MCP"/>
</dbReference>
<keyword evidence="7" id="KW-1133">Transmembrane helix</keyword>
<keyword evidence="5" id="KW-0677">Repeat</keyword>
<dbReference type="GeneID" id="19320266"/>
<dbReference type="Gene3D" id="1.50.40.10">
    <property type="entry name" value="Mitochondrial carrier domain"/>
    <property type="match status" value="1"/>
</dbReference>
<dbReference type="eggNOG" id="KOG0767">
    <property type="taxonomic scope" value="Eukaryota"/>
</dbReference>
<proteinExistence type="inferred from homology"/>
<keyword evidence="4 10" id="KW-0812">Transmembrane</keyword>
<name>A0A061H155_9BASI</name>
<keyword evidence="9 10" id="KW-0472">Membrane</keyword>
<dbReference type="EMBL" id="KE361646">
    <property type="protein sequence ID" value="EPQ26252.1"/>
    <property type="molecule type" value="Genomic_DNA"/>
</dbReference>